<keyword evidence="3" id="KW-0645">Protease</keyword>
<dbReference type="GO" id="GO:0006508">
    <property type="term" value="P:proteolysis"/>
    <property type="evidence" value="ECO:0007669"/>
    <property type="project" value="UniProtKB-KW"/>
</dbReference>
<reference evidence="4" key="1">
    <citation type="submission" date="2016-10" db="EMBL/GenBank/DDBJ databases">
        <authorList>
            <person name="Varghese N."/>
            <person name="Submissions S."/>
        </authorList>
    </citation>
    <scope>NUCLEOTIDE SEQUENCE [LARGE SCALE GENOMIC DNA]</scope>
    <source>
        <strain evidence="4">DSM 23095</strain>
    </source>
</reference>
<protein>
    <submittedName>
        <fullName evidence="3">Protease I</fullName>
    </submittedName>
</protein>
<dbReference type="InterPro" id="IPR002818">
    <property type="entry name" value="DJ-1/PfpI"/>
</dbReference>
<comment type="similarity">
    <text evidence="1">Belongs to the peptidase C56 family.</text>
</comment>
<dbReference type="RefSeq" id="WP_087937757.1">
    <property type="nucleotide sequence ID" value="NZ_FNAC01000002.1"/>
</dbReference>
<sequence length="186" mass="20849">MMKSTNKNIALLTETGFEEIELTSPKKALEDAGFRVDVISPQSKIKSWKDGNWHMELNVDKLLSDVDPADYDGLMIPGGVLNPDKLRRNSDAVEFINQFFESGKPIASICHGPQVLVETGALQGRRMTSFSSIKTDLKNAGVRWENREVVTDQGLVTSRNPDDLKAFNAKMIEEFREGVHLRNKTI</sequence>
<dbReference type="STRING" id="686796.SAMN04488104_1002139"/>
<dbReference type="PANTHER" id="PTHR42733">
    <property type="entry name" value="DJ-1 PROTEIN"/>
    <property type="match status" value="1"/>
</dbReference>
<evidence type="ECO:0000313" key="3">
    <source>
        <dbReference type="EMBL" id="SDC60686.1"/>
    </source>
</evidence>
<dbReference type="EMBL" id="FNAC01000002">
    <property type="protein sequence ID" value="SDC60686.1"/>
    <property type="molecule type" value="Genomic_DNA"/>
</dbReference>
<dbReference type="Gene3D" id="3.40.50.880">
    <property type="match status" value="1"/>
</dbReference>
<dbReference type="InterPro" id="IPR029062">
    <property type="entry name" value="Class_I_gatase-like"/>
</dbReference>
<name>A0A1G6N0D4_9BACT</name>
<keyword evidence="4" id="KW-1185">Reference proteome</keyword>
<dbReference type="GO" id="GO:0008233">
    <property type="term" value="F:peptidase activity"/>
    <property type="evidence" value="ECO:0007669"/>
    <property type="project" value="UniProtKB-KW"/>
</dbReference>
<dbReference type="Pfam" id="PF01965">
    <property type="entry name" value="DJ-1_PfpI"/>
    <property type="match status" value="1"/>
</dbReference>
<dbReference type="NCBIfam" id="TIGR01382">
    <property type="entry name" value="PfpI"/>
    <property type="match status" value="1"/>
</dbReference>
<dbReference type="PROSITE" id="PS51276">
    <property type="entry name" value="PEPTIDASE_C56_PFPI"/>
    <property type="match status" value="1"/>
</dbReference>
<organism evidence="3 4">
    <name type="scientific">Algoriphagus faecimaris</name>
    <dbReference type="NCBI Taxonomy" id="686796"/>
    <lineage>
        <taxon>Bacteria</taxon>
        <taxon>Pseudomonadati</taxon>
        <taxon>Bacteroidota</taxon>
        <taxon>Cytophagia</taxon>
        <taxon>Cytophagales</taxon>
        <taxon>Cyclobacteriaceae</taxon>
        <taxon>Algoriphagus</taxon>
    </lineage>
</organism>
<evidence type="ECO:0000259" key="2">
    <source>
        <dbReference type="Pfam" id="PF01965"/>
    </source>
</evidence>
<proteinExistence type="inferred from homology"/>
<evidence type="ECO:0000256" key="1">
    <source>
        <dbReference type="ARBA" id="ARBA00008542"/>
    </source>
</evidence>
<feature type="domain" description="DJ-1/PfpI" evidence="2">
    <location>
        <begin position="7"/>
        <end position="174"/>
    </location>
</feature>
<dbReference type="Proteomes" id="UP000199060">
    <property type="component" value="Unassembled WGS sequence"/>
</dbReference>
<dbReference type="InterPro" id="IPR006286">
    <property type="entry name" value="C56_PfpI-like"/>
</dbReference>
<keyword evidence="3" id="KW-0378">Hydrolase</keyword>
<dbReference type="SUPFAM" id="SSF52317">
    <property type="entry name" value="Class I glutamine amidotransferase-like"/>
    <property type="match status" value="1"/>
</dbReference>
<dbReference type="CDD" id="cd03134">
    <property type="entry name" value="GATase1_PfpI_like"/>
    <property type="match status" value="1"/>
</dbReference>
<dbReference type="PANTHER" id="PTHR42733:SF12">
    <property type="entry name" value="PROTEINASE"/>
    <property type="match status" value="1"/>
</dbReference>
<gene>
    <name evidence="3" type="ORF">SAMN04488104_1002139</name>
</gene>
<dbReference type="AlphaFoldDB" id="A0A1G6N0D4"/>
<evidence type="ECO:0000313" key="4">
    <source>
        <dbReference type="Proteomes" id="UP000199060"/>
    </source>
</evidence>
<dbReference type="OrthoDB" id="9792284at2"/>
<accession>A0A1G6N0D4</accession>